<organism evidence="2 3">
    <name type="scientific">Daphnia magna</name>
    <dbReference type="NCBI Taxonomy" id="35525"/>
    <lineage>
        <taxon>Eukaryota</taxon>
        <taxon>Metazoa</taxon>
        <taxon>Ecdysozoa</taxon>
        <taxon>Arthropoda</taxon>
        <taxon>Crustacea</taxon>
        <taxon>Branchiopoda</taxon>
        <taxon>Diplostraca</taxon>
        <taxon>Cladocera</taxon>
        <taxon>Anomopoda</taxon>
        <taxon>Daphniidae</taxon>
        <taxon>Daphnia</taxon>
    </lineage>
</organism>
<name>A0ABR0AI57_9CRUS</name>
<reference evidence="2 3" key="1">
    <citation type="journal article" date="2023" name="Nucleic Acids Res.">
        <title>The hologenome of Daphnia magna reveals possible DNA methylation and microbiome-mediated evolution of the host genome.</title>
        <authorList>
            <person name="Chaturvedi A."/>
            <person name="Li X."/>
            <person name="Dhandapani V."/>
            <person name="Marshall H."/>
            <person name="Kissane S."/>
            <person name="Cuenca-Cambronero M."/>
            <person name="Asole G."/>
            <person name="Calvet F."/>
            <person name="Ruiz-Romero M."/>
            <person name="Marangio P."/>
            <person name="Guigo R."/>
            <person name="Rago D."/>
            <person name="Mirbahai L."/>
            <person name="Eastwood N."/>
            <person name="Colbourne J.K."/>
            <person name="Zhou J."/>
            <person name="Mallon E."/>
            <person name="Orsini L."/>
        </authorList>
    </citation>
    <scope>NUCLEOTIDE SEQUENCE [LARGE SCALE GENOMIC DNA]</scope>
    <source>
        <strain evidence="2">LRV0_1</strain>
    </source>
</reference>
<keyword evidence="3" id="KW-1185">Reference proteome</keyword>
<dbReference type="EMBL" id="JAOYFB010000037">
    <property type="protein sequence ID" value="KAK4024658.1"/>
    <property type="molecule type" value="Genomic_DNA"/>
</dbReference>
<evidence type="ECO:0000313" key="3">
    <source>
        <dbReference type="Proteomes" id="UP001234178"/>
    </source>
</evidence>
<protein>
    <submittedName>
        <fullName evidence="2">Uncharacterized protein</fullName>
    </submittedName>
</protein>
<evidence type="ECO:0000256" key="1">
    <source>
        <dbReference type="SAM" id="SignalP"/>
    </source>
</evidence>
<sequence>MATLEMIIDELINFLAAAVACLSGCTICPVSGSESESLAASTDSSSLSACSTKRSLEIGPSKFWASPTTEAPLYNDEAGVGEVSIGTLDSSRSGCNNRLGSLGQLARRRLLSGNELRLQQSPHCSTNSSLTGNELRLHQLSHEFVFDQA</sequence>
<keyword evidence="1" id="KW-0732">Signal</keyword>
<accession>A0ABR0AI57</accession>
<proteinExistence type="predicted"/>
<feature type="signal peptide" evidence="1">
    <location>
        <begin position="1"/>
        <end position="32"/>
    </location>
</feature>
<evidence type="ECO:0000313" key="2">
    <source>
        <dbReference type="EMBL" id="KAK4024658.1"/>
    </source>
</evidence>
<dbReference type="Proteomes" id="UP001234178">
    <property type="component" value="Unassembled WGS sequence"/>
</dbReference>
<comment type="caution">
    <text evidence="2">The sequence shown here is derived from an EMBL/GenBank/DDBJ whole genome shotgun (WGS) entry which is preliminary data.</text>
</comment>
<feature type="chain" id="PRO_5045673430" evidence="1">
    <location>
        <begin position="33"/>
        <end position="149"/>
    </location>
</feature>
<gene>
    <name evidence="2" type="ORF">OUZ56_010080</name>
</gene>